<feature type="signal peptide" evidence="9">
    <location>
        <begin position="1"/>
        <end position="22"/>
    </location>
</feature>
<keyword evidence="9" id="KW-0732">Signal</keyword>
<reference evidence="10" key="1">
    <citation type="submission" date="2022-10" db="EMBL/GenBank/DDBJ databases">
        <authorList>
            <person name="Kim H.S."/>
            <person name="Kim J.-S."/>
            <person name="Suh M.K."/>
            <person name="Eom M.K."/>
            <person name="Lee J.-S."/>
        </authorList>
    </citation>
    <scope>NUCLEOTIDE SEQUENCE</scope>
    <source>
        <strain evidence="10">LIP-5</strain>
    </source>
</reference>
<dbReference type="EMBL" id="JAOTPL010000007">
    <property type="protein sequence ID" value="MCU7694205.1"/>
    <property type="molecule type" value="Genomic_DNA"/>
</dbReference>
<keyword evidence="3" id="KW-0813">Transport</keyword>
<evidence type="ECO:0000256" key="5">
    <source>
        <dbReference type="ARBA" id="ARBA00022692"/>
    </source>
</evidence>
<gene>
    <name evidence="10" type="ORF">OD355_06730</name>
</gene>
<dbReference type="Pfam" id="PF02321">
    <property type="entry name" value="OEP"/>
    <property type="match status" value="1"/>
</dbReference>
<dbReference type="Proteomes" id="UP001209317">
    <property type="component" value="Unassembled WGS sequence"/>
</dbReference>
<comment type="subcellular location">
    <subcellularLocation>
        <location evidence="1">Cell outer membrane</location>
    </subcellularLocation>
</comment>
<dbReference type="PANTHER" id="PTHR30026:SF20">
    <property type="entry name" value="OUTER MEMBRANE PROTEIN TOLC"/>
    <property type="match status" value="1"/>
</dbReference>
<proteinExistence type="inferred from homology"/>
<dbReference type="RefSeq" id="WP_263037691.1">
    <property type="nucleotide sequence ID" value="NZ_JAOTPL010000007.1"/>
</dbReference>
<evidence type="ECO:0000256" key="3">
    <source>
        <dbReference type="ARBA" id="ARBA00022448"/>
    </source>
</evidence>
<comment type="similarity">
    <text evidence="2">Belongs to the outer membrane factor (OMF) (TC 1.B.17) family.</text>
</comment>
<keyword evidence="4" id="KW-1134">Transmembrane beta strand</keyword>
<protein>
    <submittedName>
        <fullName evidence="10">TolC family protein</fullName>
    </submittedName>
</protein>
<evidence type="ECO:0000256" key="1">
    <source>
        <dbReference type="ARBA" id="ARBA00004442"/>
    </source>
</evidence>
<keyword evidence="8" id="KW-0175">Coiled coil</keyword>
<accession>A0AAE3IN95</accession>
<evidence type="ECO:0000256" key="7">
    <source>
        <dbReference type="ARBA" id="ARBA00023237"/>
    </source>
</evidence>
<keyword evidence="5" id="KW-0812">Transmembrane</keyword>
<dbReference type="InterPro" id="IPR051906">
    <property type="entry name" value="TolC-like"/>
</dbReference>
<keyword evidence="7" id="KW-0998">Cell outer membrane</keyword>
<evidence type="ECO:0000256" key="8">
    <source>
        <dbReference type="SAM" id="Coils"/>
    </source>
</evidence>
<keyword evidence="6" id="KW-0472">Membrane</keyword>
<keyword evidence="11" id="KW-1185">Reference proteome</keyword>
<dbReference type="GO" id="GO:0015288">
    <property type="term" value="F:porin activity"/>
    <property type="evidence" value="ECO:0007669"/>
    <property type="project" value="TreeGrafter"/>
</dbReference>
<dbReference type="GO" id="GO:1990281">
    <property type="term" value="C:efflux pump complex"/>
    <property type="evidence" value="ECO:0007669"/>
    <property type="project" value="TreeGrafter"/>
</dbReference>
<organism evidence="10 11">
    <name type="scientific">Haoranjiania flava</name>
    <dbReference type="NCBI Taxonomy" id="1856322"/>
    <lineage>
        <taxon>Bacteria</taxon>
        <taxon>Pseudomonadati</taxon>
        <taxon>Bacteroidota</taxon>
        <taxon>Chitinophagia</taxon>
        <taxon>Chitinophagales</taxon>
        <taxon>Chitinophagaceae</taxon>
        <taxon>Haoranjiania</taxon>
    </lineage>
</organism>
<comment type="caution">
    <text evidence="10">The sequence shown here is derived from an EMBL/GenBank/DDBJ whole genome shotgun (WGS) entry which is preliminary data.</text>
</comment>
<dbReference type="InterPro" id="IPR003423">
    <property type="entry name" value="OMP_efflux"/>
</dbReference>
<evidence type="ECO:0000313" key="11">
    <source>
        <dbReference type="Proteomes" id="UP001209317"/>
    </source>
</evidence>
<evidence type="ECO:0000313" key="10">
    <source>
        <dbReference type="EMBL" id="MCU7694205.1"/>
    </source>
</evidence>
<feature type="coiled-coil region" evidence="8">
    <location>
        <begin position="363"/>
        <end position="394"/>
    </location>
</feature>
<evidence type="ECO:0000256" key="9">
    <source>
        <dbReference type="SAM" id="SignalP"/>
    </source>
</evidence>
<dbReference type="PANTHER" id="PTHR30026">
    <property type="entry name" value="OUTER MEMBRANE PROTEIN TOLC"/>
    <property type="match status" value="1"/>
</dbReference>
<dbReference type="SUPFAM" id="SSF56954">
    <property type="entry name" value="Outer membrane efflux proteins (OEP)"/>
    <property type="match status" value="1"/>
</dbReference>
<evidence type="ECO:0000256" key="6">
    <source>
        <dbReference type="ARBA" id="ARBA00023136"/>
    </source>
</evidence>
<sequence length="441" mass="50930">MKRIFKCIAVLLLLTAKWLSVASQPLPLDSCIRYTLEHNKALLARTKNRTIESYKRKTTQLALYPDVQFTSGVDYYWKIPVQMFPAEIIGGQAGSFIPIRLGLPYTGNYGITADANLVDVEKWQRVKLALLQEKLANASVQSYARELIKNVKLSYYQVLLLQRSVALSDSLYRNYVQINTLIQQKYDEGIADKITVNQSANILSERLDRLIKAKTQLEVAFLNLKVWMGYPFDKALSISEENTHIPGYAHFEENRLPALEVEQLKVENAYRLMKAASNSWYPRLKLQAGYTKTGYSEQLGFAPGFDWFPSGYLGLKLQFPLSAFYRMGAQVQEHKAAWEQSKIHYQLYVEQAQKDFYEQKALAAQYEAILHNNEKAIERARESERLTLQKLQDNIIDMTQIKQASDDLYRLQELYNNNRLNYISAAIQMEYLQHKNSSNEQ</sequence>
<dbReference type="AlphaFoldDB" id="A0AAE3IN95"/>
<dbReference type="Gene3D" id="1.20.1600.10">
    <property type="entry name" value="Outer membrane efflux proteins (OEP)"/>
    <property type="match status" value="1"/>
</dbReference>
<evidence type="ECO:0000256" key="2">
    <source>
        <dbReference type="ARBA" id="ARBA00007613"/>
    </source>
</evidence>
<dbReference type="GO" id="GO:0015562">
    <property type="term" value="F:efflux transmembrane transporter activity"/>
    <property type="evidence" value="ECO:0007669"/>
    <property type="project" value="InterPro"/>
</dbReference>
<name>A0AAE3IN95_9BACT</name>
<evidence type="ECO:0000256" key="4">
    <source>
        <dbReference type="ARBA" id="ARBA00022452"/>
    </source>
</evidence>
<dbReference type="GO" id="GO:0009279">
    <property type="term" value="C:cell outer membrane"/>
    <property type="evidence" value="ECO:0007669"/>
    <property type="project" value="UniProtKB-SubCell"/>
</dbReference>
<feature type="chain" id="PRO_5042192712" evidence="9">
    <location>
        <begin position="23"/>
        <end position="441"/>
    </location>
</feature>